<keyword evidence="3" id="KW-1185">Reference proteome</keyword>
<dbReference type="Proteomes" id="UP000030764">
    <property type="component" value="Unassembled WGS sequence"/>
</dbReference>
<evidence type="ECO:0000313" key="2">
    <source>
        <dbReference type="EMBL" id="KFD59920.1"/>
    </source>
</evidence>
<name>A0A085LKU2_9BILA</name>
<feature type="non-terminal residue" evidence="1">
    <location>
        <position position="67"/>
    </location>
</feature>
<dbReference type="Proteomes" id="UP000030758">
    <property type="component" value="Unassembled WGS sequence"/>
</dbReference>
<organism evidence="1 3">
    <name type="scientific">Trichuris suis</name>
    <name type="common">pig whipworm</name>
    <dbReference type="NCBI Taxonomy" id="68888"/>
    <lineage>
        <taxon>Eukaryota</taxon>
        <taxon>Metazoa</taxon>
        <taxon>Ecdysozoa</taxon>
        <taxon>Nematoda</taxon>
        <taxon>Enoplea</taxon>
        <taxon>Dorylaimia</taxon>
        <taxon>Trichinellida</taxon>
        <taxon>Trichuridae</taxon>
        <taxon>Trichuris</taxon>
    </lineage>
</organism>
<proteinExistence type="predicted"/>
<accession>A0A085LKU2</accession>
<gene>
    <name evidence="1" type="ORF">M513_13535</name>
    <name evidence="2" type="ORF">M514_13535</name>
</gene>
<evidence type="ECO:0000313" key="1">
    <source>
        <dbReference type="EMBL" id="KFD45588.1"/>
    </source>
</evidence>
<dbReference type="EMBL" id="KL363457">
    <property type="protein sequence ID" value="KFD45588.1"/>
    <property type="molecule type" value="Genomic_DNA"/>
</dbReference>
<dbReference type="AlphaFoldDB" id="A0A085LKU2"/>
<protein>
    <submittedName>
        <fullName evidence="1">Uncharacterized protein</fullName>
    </submittedName>
</protein>
<evidence type="ECO:0000313" key="3">
    <source>
        <dbReference type="Proteomes" id="UP000030764"/>
    </source>
</evidence>
<feature type="non-terminal residue" evidence="1">
    <location>
        <position position="1"/>
    </location>
</feature>
<sequence>GSEAGPVAAGGHACGGCRAANATDRRTSVVWQRTLGTRAGTSYLVDPASSHMLVSKTKPCKCERTPL</sequence>
<reference evidence="1 3" key="1">
    <citation type="journal article" date="2014" name="Nat. Genet.">
        <title>Genome and transcriptome of the porcine whipworm Trichuris suis.</title>
        <authorList>
            <person name="Jex A.R."/>
            <person name="Nejsum P."/>
            <person name="Schwarz E.M."/>
            <person name="Hu L."/>
            <person name="Young N.D."/>
            <person name="Hall R.S."/>
            <person name="Korhonen P.K."/>
            <person name="Liao S."/>
            <person name="Thamsborg S."/>
            <person name="Xia J."/>
            <person name="Xu P."/>
            <person name="Wang S."/>
            <person name="Scheerlinck J.P."/>
            <person name="Hofmann A."/>
            <person name="Sternberg P.W."/>
            <person name="Wang J."/>
            <person name="Gasser R.B."/>
        </authorList>
    </citation>
    <scope>NUCLEOTIDE SEQUENCE [LARGE SCALE GENOMIC DNA]</scope>
    <source>
        <strain evidence="2">DCEP-RM93F</strain>
        <strain evidence="1">DCEP-RM93M</strain>
    </source>
</reference>
<dbReference type="EMBL" id="KL367714">
    <property type="protein sequence ID" value="KFD59920.1"/>
    <property type="molecule type" value="Genomic_DNA"/>
</dbReference>